<dbReference type="AlphaFoldDB" id="A0A510JI58"/>
<dbReference type="InterPro" id="IPR028956">
    <property type="entry name" value="Imm51"/>
</dbReference>
<dbReference type="Proteomes" id="UP000321892">
    <property type="component" value="Chromosome"/>
</dbReference>
<reference evidence="1 2" key="1">
    <citation type="submission" date="2019-07" db="EMBL/GenBank/DDBJ databases">
        <title>Complete Genome Sequence of Leptotrichia hofstadii Strain JCM16775.</title>
        <authorList>
            <person name="Watanabe S."/>
            <person name="Cui L."/>
        </authorList>
    </citation>
    <scope>NUCLEOTIDE SEQUENCE [LARGE SCALE GENOMIC DNA]</scope>
    <source>
        <strain evidence="1 2">JCM16775</strain>
    </source>
</reference>
<dbReference type="RefSeq" id="WP_026745987.1">
    <property type="nucleotide sequence ID" value="NZ_AP019823.1"/>
</dbReference>
<dbReference type="OrthoDB" id="8657476at2"/>
<name>A0A510JI58_9FUSO</name>
<sequence>MKYVAIDEQDEKGFEEYIESLKKSGMELSEEEIQEIKDDINDQVAFCLMNNDKKFDEIFEKVSEINEEAYLNGHGWAALIESYLENNYPELYEDYDSDPEAGGYVGRYFGNTKENWEKIRKVAEIVEDLIENEDKIYKYIEENGDDIFWDSF</sequence>
<evidence type="ECO:0000313" key="1">
    <source>
        <dbReference type="EMBL" id="BBM38974.1"/>
    </source>
</evidence>
<dbReference type="KEGG" id="lhf:JCM16775_1685"/>
<proteinExistence type="predicted"/>
<organism evidence="1 2">
    <name type="scientific">Leptotrichia hofstadii</name>
    <dbReference type="NCBI Taxonomy" id="157688"/>
    <lineage>
        <taxon>Bacteria</taxon>
        <taxon>Fusobacteriati</taxon>
        <taxon>Fusobacteriota</taxon>
        <taxon>Fusobacteriia</taxon>
        <taxon>Fusobacteriales</taxon>
        <taxon>Leptotrichiaceae</taxon>
        <taxon>Leptotrichia</taxon>
    </lineage>
</organism>
<dbReference type="EMBL" id="AP019823">
    <property type="protein sequence ID" value="BBM38974.1"/>
    <property type="molecule type" value="Genomic_DNA"/>
</dbReference>
<keyword evidence="2" id="KW-1185">Reference proteome</keyword>
<accession>A0A510JI58</accession>
<gene>
    <name evidence="1" type="ORF">JCM16775_1685</name>
</gene>
<protein>
    <submittedName>
        <fullName evidence="1">Uncharacterized protein</fullName>
    </submittedName>
</protein>
<dbReference type="Pfam" id="PF15595">
    <property type="entry name" value="Imm51"/>
    <property type="match status" value="1"/>
</dbReference>
<evidence type="ECO:0000313" key="2">
    <source>
        <dbReference type="Proteomes" id="UP000321892"/>
    </source>
</evidence>